<comment type="caution">
    <text evidence="3">The sequence shown here is derived from an EMBL/GenBank/DDBJ whole genome shotgun (WGS) entry which is preliminary data.</text>
</comment>
<dbReference type="InterPro" id="IPR005901">
    <property type="entry name" value="GLPGLI"/>
</dbReference>
<accession>A0ABV8ELY7</accession>
<protein>
    <submittedName>
        <fullName evidence="3">GLPGLI family protein</fullName>
    </submittedName>
</protein>
<evidence type="ECO:0000313" key="3">
    <source>
        <dbReference type="EMBL" id="MFC3977322.1"/>
    </source>
</evidence>
<proteinExistence type="predicted"/>
<keyword evidence="4" id="KW-1185">Reference proteome</keyword>
<evidence type="ECO:0000313" key="4">
    <source>
        <dbReference type="Proteomes" id="UP001595766"/>
    </source>
</evidence>
<feature type="chain" id="PRO_5046241490" evidence="2">
    <location>
        <begin position="16"/>
        <end position="247"/>
    </location>
</feature>
<keyword evidence="1" id="KW-0175">Coiled coil</keyword>
<evidence type="ECO:0000256" key="2">
    <source>
        <dbReference type="SAM" id="SignalP"/>
    </source>
</evidence>
<dbReference type="EMBL" id="JBHSAV010000055">
    <property type="protein sequence ID" value="MFC3977322.1"/>
    <property type="molecule type" value="Genomic_DNA"/>
</dbReference>
<organism evidence="3 4">
    <name type="scientific">Belliella kenyensis</name>
    <dbReference type="NCBI Taxonomy" id="1472724"/>
    <lineage>
        <taxon>Bacteria</taxon>
        <taxon>Pseudomonadati</taxon>
        <taxon>Bacteroidota</taxon>
        <taxon>Cytophagia</taxon>
        <taxon>Cytophagales</taxon>
        <taxon>Cyclobacteriaceae</taxon>
        <taxon>Belliella</taxon>
    </lineage>
</organism>
<dbReference type="PROSITE" id="PS51257">
    <property type="entry name" value="PROKAR_LIPOPROTEIN"/>
    <property type="match status" value="1"/>
</dbReference>
<name>A0ABV8ELY7_9BACT</name>
<evidence type="ECO:0000256" key="1">
    <source>
        <dbReference type="SAM" id="Coils"/>
    </source>
</evidence>
<dbReference type="NCBIfam" id="TIGR01200">
    <property type="entry name" value="GLPGLI"/>
    <property type="match status" value="1"/>
</dbReference>
<reference evidence="4" key="1">
    <citation type="journal article" date="2019" name="Int. J. Syst. Evol. Microbiol.">
        <title>The Global Catalogue of Microorganisms (GCM) 10K type strain sequencing project: providing services to taxonomists for standard genome sequencing and annotation.</title>
        <authorList>
            <consortium name="The Broad Institute Genomics Platform"/>
            <consortium name="The Broad Institute Genome Sequencing Center for Infectious Disease"/>
            <person name="Wu L."/>
            <person name="Ma J."/>
        </authorList>
    </citation>
    <scope>NUCLEOTIDE SEQUENCE [LARGE SCALE GENOMIC DNA]</scope>
    <source>
        <strain evidence="4">CECT 8551</strain>
    </source>
</reference>
<dbReference type="Proteomes" id="UP001595766">
    <property type="component" value="Unassembled WGS sequence"/>
</dbReference>
<sequence length="247" mass="28934">MRFILYILFFLYATAASCQNVVVTYSRVNNHEDQLDGLEERYGHLKSDIREEMTQLLSNDMKFKLQHAQGKSKFRMIESDEDVSQKEIEVGNNKIVVMRQKSKIDPHVFKNLVDKVSWSLRDVLGKGFIVSDSLNFEWAFHPESKLIGEYNCYRATTFYDDLEVEAWFAEEIPVFDGPDVFVGLPGLILELKTHKYNFKALEIEYVDEVFEFEKPSGFPEMNRSEFEKAFQERMENLYPAGAKIKKY</sequence>
<feature type="coiled-coil region" evidence="1">
    <location>
        <begin position="28"/>
        <end position="55"/>
    </location>
</feature>
<dbReference type="RefSeq" id="WP_241297575.1">
    <property type="nucleotide sequence ID" value="NZ_JAKZGR010000025.1"/>
</dbReference>
<feature type="signal peptide" evidence="2">
    <location>
        <begin position="1"/>
        <end position="15"/>
    </location>
</feature>
<gene>
    <name evidence="3" type="ORF">ACFOUP_13125</name>
</gene>
<dbReference type="Pfam" id="PF09697">
    <property type="entry name" value="Porph_ging"/>
    <property type="match status" value="1"/>
</dbReference>
<keyword evidence="2" id="KW-0732">Signal</keyword>